<comment type="subcellular location">
    <subcellularLocation>
        <location evidence="1">Endoplasmic reticulum membrane</location>
        <topology evidence="1">Multi-pass membrane protein</topology>
    </subcellularLocation>
</comment>
<evidence type="ECO:0000313" key="14">
    <source>
        <dbReference type="Proteomes" id="UP001215598"/>
    </source>
</evidence>
<keyword evidence="7 9" id="KW-0472">Membrane</keyword>
<accession>A0AAD7NZ79</accession>
<feature type="transmembrane region" description="Helical" evidence="11">
    <location>
        <begin position="139"/>
        <end position="162"/>
    </location>
</feature>
<evidence type="ECO:0000256" key="1">
    <source>
        <dbReference type="ARBA" id="ARBA00004477"/>
    </source>
</evidence>
<feature type="compositionally biased region" description="Acidic residues" evidence="10">
    <location>
        <begin position="410"/>
        <end position="421"/>
    </location>
</feature>
<feature type="region of interest" description="Disordered" evidence="10">
    <location>
        <begin position="410"/>
        <end position="466"/>
    </location>
</feature>
<evidence type="ECO:0000256" key="11">
    <source>
        <dbReference type="SAM" id="Phobius"/>
    </source>
</evidence>
<feature type="compositionally biased region" description="Polar residues" evidence="10">
    <location>
        <begin position="30"/>
        <end position="39"/>
    </location>
</feature>
<dbReference type="Proteomes" id="UP001215598">
    <property type="component" value="Unassembled WGS sequence"/>
</dbReference>
<dbReference type="InterPro" id="IPR016439">
    <property type="entry name" value="Lag1/Lac1-like"/>
</dbReference>
<dbReference type="GO" id="GO:0050291">
    <property type="term" value="F:sphingosine N-acyltransferase activity"/>
    <property type="evidence" value="ECO:0007669"/>
    <property type="project" value="InterPro"/>
</dbReference>
<evidence type="ECO:0000256" key="6">
    <source>
        <dbReference type="ARBA" id="ARBA00022989"/>
    </source>
</evidence>
<evidence type="ECO:0000313" key="13">
    <source>
        <dbReference type="EMBL" id="KAJ7781143.1"/>
    </source>
</evidence>
<feature type="transmembrane region" description="Helical" evidence="11">
    <location>
        <begin position="274"/>
        <end position="296"/>
    </location>
</feature>
<dbReference type="EMBL" id="JARKIB010000004">
    <property type="protein sequence ID" value="KAJ7781143.1"/>
    <property type="molecule type" value="Genomic_DNA"/>
</dbReference>
<evidence type="ECO:0000256" key="2">
    <source>
        <dbReference type="ARBA" id="ARBA00009808"/>
    </source>
</evidence>
<dbReference type="AlphaFoldDB" id="A0AAD7NZ79"/>
<proteinExistence type="inferred from homology"/>
<feature type="compositionally biased region" description="Polar residues" evidence="10">
    <location>
        <begin position="449"/>
        <end position="466"/>
    </location>
</feature>
<evidence type="ECO:0000256" key="8">
    <source>
        <dbReference type="ARBA" id="ARBA00023180"/>
    </source>
</evidence>
<dbReference type="GO" id="GO:0005789">
    <property type="term" value="C:endoplasmic reticulum membrane"/>
    <property type="evidence" value="ECO:0007669"/>
    <property type="project" value="UniProtKB-SubCell"/>
</dbReference>
<evidence type="ECO:0000256" key="4">
    <source>
        <dbReference type="ARBA" id="ARBA00022692"/>
    </source>
</evidence>
<dbReference type="PROSITE" id="PS50922">
    <property type="entry name" value="TLC"/>
    <property type="match status" value="1"/>
</dbReference>
<dbReference type="Pfam" id="PF03798">
    <property type="entry name" value="TRAM_LAG1_CLN8"/>
    <property type="match status" value="1"/>
</dbReference>
<feature type="transmembrane region" description="Helical" evidence="11">
    <location>
        <begin position="317"/>
        <end position="343"/>
    </location>
</feature>
<dbReference type="PANTHER" id="PTHR12560">
    <property type="entry name" value="LONGEVITY ASSURANCE FACTOR 1 LAG1"/>
    <property type="match status" value="1"/>
</dbReference>
<keyword evidence="14" id="KW-1185">Reference proteome</keyword>
<keyword evidence="4 9" id="KW-0812">Transmembrane</keyword>
<dbReference type="SMART" id="SM00724">
    <property type="entry name" value="TLC"/>
    <property type="match status" value="1"/>
</dbReference>
<dbReference type="GO" id="GO:0046513">
    <property type="term" value="P:ceramide biosynthetic process"/>
    <property type="evidence" value="ECO:0007669"/>
    <property type="project" value="InterPro"/>
</dbReference>
<dbReference type="InterPro" id="IPR006634">
    <property type="entry name" value="TLC-dom"/>
</dbReference>
<protein>
    <submittedName>
        <fullName evidence="13">Longevity assurance proteins LAG1 LAC1</fullName>
    </submittedName>
</protein>
<evidence type="ECO:0000256" key="7">
    <source>
        <dbReference type="ARBA" id="ARBA00023136"/>
    </source>
</evidence>
<feature type="transmembrane region" description="Helical" evidence="11">
    <location>
        <begin position="183"/>
        <end position="200"/>
    </location>
</feature>
<reference evidence="13" key="1">
    <citation type="submission" date="2023-03" db="EMBL/GenBank/DDBJ databases">
        <title>Massive genome expansion in bonnet fungi (Mycena s.s.) driven by repeated elements and novel gene families across ecological guilds.</title>
        <authorList>
            <consortium name="Lawrence Berkeley National Laboratory"/>
            <person name="Harder C.B."/>
            <person name="Miyauchi S."/>
            <person name="Viragh M."/>
            <person name="Kuo A."/>
            <person name="Thoen E."/>
            <person name="Andreopoulos B."/>
            <person name="Lu D."/>
            <person name="Skrede I."/>
            <person name="Drula E."/>
            <person name="Henrissat B."/>
            <person name="Morin E."/>
            <person name="Kohler A."/>
            <person name="Barry K."/>
            <person name="LaButti K."/>
            <person name="Morin E."/>
            <person name="Salamov A."/>
            <person name="Lipzen A."/>
            <person name="Mereny Z."/>
            <person name="Hegedus B."/>
            <person name="Baldrian P."/>
            <person name="Stursova M."/>
            <person name="Weitz H."/>
            <person name="Taylor A."/>
            <person name="Grigoriev I.V."/>
            <person name="Nagy L.G."/>
            <person name="Martin F."/>
            <person name="Kauserud H."/>
        </authorList>
    </citation>
    <scope>NUCLEOTIDE SEQUENCE</scope>
    <source>
        <strain evidence="13">CBHHK182m</strain>
    </source>
</reference>
<name>A0AAD7NZ79_9AGAR</name>
<keyword evidence="8" id="KW-0325">Glycoprotein</keyword>
<evidence type="ECO:0000256" key="10">
    <source>
        <dbReference type="SAM" id="MobiDB-lite"/>
    </source>
</evidence>
<organism evidence="13 14">
    <name type="scientific">Mycena metata</name>
    <dbReference type="NCBI Taxonomy" id="1033252"/>
    <lineage>
        <taxon>Eukaryota</taxon>
        <taxon>Fungi</taxon>
        <taxon>Dikarya</taxon>
        <taxon>Basidiomycota</taxon>
        <taxon>Agaricomycotina</taxon>
        <taxon>Agaricomycetes</taxon>
        <taxon>Agaricomycetidae</taxon>
        <taxon>Agaricales</taxon>
        <taxon>Marasmiineae</taxon>
        <taxon>Mycenaceae</taxon>
        <taxon>Mycena</taxon>
    </lineage>
</organism>
<comment type="caution">
    <text evidence="13">The sequence shown here is derived from an EMBL/GenBank/DDBJ whole genome shotgun (WGS) entry which is preliminary data.</text>
</comment>
<gene>
    <name evidence="13" type="ORF">B0H16DRAFT_1658787</name>
</gene>
<sequence length="466" mass="54241">MSTRREPPKGLTFAVTGTDDPAHHFADPFQPQTPLGSNTPERRSSPLGARRPRVKPSLRWVVEPAESFKLLLIPIVLYLNWELLTPHLTTLLEPWLPVIAPYLPDGRLSNPFAPVFLLSHRVPTSDPADPRYAKGWCDLLFIAYNIVFFSCFRQLITVNLFGRIAKYFRIKKEAKVDRFGEQGYALVYFFLTGAWGFRIMSQLPTYWYRTEYFWIGQFSIKDYPHWDMKPELKRYYLMQMAYWCQQLIVLLLGLEKPRKDFTELVAHHVVTLWLVGWSYMINLTLIGNAIYMSMDIPDMALAVSKLLNYIQWERSKVVSFVVFVGLWTYFRHYLNLVILWSVWTEFDLVPEHARKWEAAEGTYLAGWMKYQVFIPITLLQFINLFWYFLILRIAFRTIVSAAADGVDDIRSDDEDEDDSEEDEKKKKKKPVDKKKLVDQKRASSKLAANGTTKSTALKSGSPKSTN</sequence>
<evidence type="ECO:0000256" key="5">
    <source>
        <dbReference type="ARBA" id="ARBA00022824"/>
    </source>
</evidence>
<dbReference type="PANTHER" id="PTHR12560:SF11">
    <property type="entry name" value="CERAMIDE SYNTHASE LAC1-RELATED"/>
    <property type="match status" value="1"/>
</dbReference>
<evidence type="ECO:0000256" key="3">
    <source>
        <dbReference type="ARBA" id="ARBA00022679"/>
    </source>
</evidence>
<feature type="transmembrane region" description="Helical" evidence="11">
    <location>
        <begin position="372"/>
        <end position="390"/>
    </location>
</feature>
<keyword evidence="6 11" id="KW-1133">Transmembrane helix</keyword>
<feature type="region of interest" description="Disordered" evidence="10">
    <location>
        <begin position="1"/>
        <end position="51"/>
    </location>
</feature>
<keyword evidence="5" id="KW-0256">Endoplasmic reticulum</keyword>
<evidence type="ECO:0000259" key="12">
    <source>
        <dbReference type="PROSITE" id="PS50922"/>
    </source>
</evidence>
<keyword evidence="3" id="KW-0808">Transferase</keyword>
<evidence type="ECO:0000256" key="9">
    <source>
        <dbReference type="PROSITE-ProRule" id="PRU00205"/>
    </source>
</evidence>
<comment type="similarity">
    <text evidence="2">Belongs to the sphingosine N-acyltransferase family.</text>
</comment>
<feature type="domain" description="TLC" evidence="12">
    <location>
        <begin position="174"/>
        <end position="399"/>
    </location>
</feature>